<evidence type="ECO:0000313" key="1">
    <source>
        <dbReference type="EMBL" id="CAJ2643297.1"/>
    </source>
</evidence>
<accession>A0ACB0JG87</accession>
<dbReference type="EMBL" id="CASHSV030000034">
    <property type="protein sequence ID" value="CAJ2643297.1"/>
    <property type="molecule type" value="Genomic_DNA"/>
</dbReference>
<sequence length="238" mass="26155">MFSKLSKGLKYGIPVSAALYLAAYLDAYIKHRNSHKLISWARGCNYPPDVSVINQDISDLPQAVDWRQLGAVTDVSNQGDFQAESMIEKVSSPQLHSSQAFEGVKRSPGPIFSSTGVIDKIRNSKYFQALLEPSKEKDCDQLVDQLGKQNKTGSEASQVFFGNGSKNNNSEGCIIIERPQSHGIQTQGPGVSYVKSPSCEEEVIPDVTARGKLVTPEISRELSDSRNRGEKEKEDESC</sequence>
<dbReference type="Proteomes" id="UP001177021">
    <property type="component" value="Unassembled WGS sequence"/>
</dbReference>
<gene>
    <name evidence="1" type="ORF">MILVUS5_LOCUS12566</name>
</gene>
<proteinExistence type="predicted"/>
<reference evidence="1" key="1">
    <citation type="submission" date="2023-10" db="EMBL/GenBank/DDBJ databases">
        <authorList>
            <person name="Rodriguez Cubillos JULIANA M."/>
            <person name="De Vega J."/>
        </authorList>
    </citation>
    <scope>NUCLEOTIDE SEQUENCE</scope>
</reference>
<protein>
    <submittedName>
        <fullName evidence="1">Uncharacterized protein</fullName>
    </submittedName>
</protein>
<name>A0ACB0JG87_TRIPR</name>
<evidence type="ECO:0000313" key="2">
    <source>
        <dbReference type="Proteomes" id="UP001177021"/>
    </source>
</evidence>
<comment type="caution">
    <text evidence="1">The sequence shown here is derived from an EMBL/GenBank/DDBJ whole genome shotgun (WGS) entry which is preliminary data.</text>
</comment>
<organism evidence="1 2">
    <name type="scientific">Trifolium pratense</name>
    <name type="common">Red clover</name>
    <dbReference type="NCBI Taxonomy" id="57577"/>
    <lineage>
        <taxon>Eukaryota</taxon>
        <taxon>Viridiplantae</taxon>
        <taxon>Streptophyta</taxon>
        <taxon>Embryophyta</taxon>
        <taxon>Tracheophyta</taxon>
        <taxon>Spermatophyta</taxon>
        <taxon>Magnoliopsida</taxon>
        <taxon>eudicotyledons</taxon>
        <taxon>Gunneridae</taxon>
        <taxon>Pentapetalae</taxon>
        <taxon>rosids</taxon>
        <taxon>fabids</taxon>
        <taxon>Fabales</taxon>
        <taxon>Fabaceae</taxon>
        <taxon>Papilionoideae</taxon>
        <taxon>50 kb inversion clade</taxon>
        <taxon>NPAAA clade</taxon>
        <taxon>Hologalegina</taxon>
        <taxon>IRL clade</taxon>
        <taxon>Trifolieae</taxon>
        <taxon>Trifolium</taxon>
    </lineage>
</organism>
<keyword evidence="2" id="KW-1185">Reference proteome</keyword>